<keyword evidence="3" id="KW-1185">Reference proteome</keyword>
<organism evidence="2 3">
    <name type="scientific">Streptosporangium jomthongense</name>
    <dbReference type="NCBI Taxonomy" id="1193683"/>
    <lineage>
        <taxon>Bacteria</taxon>
        <taxon>Bacillati</taxon>
        <taxon>Actinomycetota</taxon>
        <taxon>Actinomycetes</taxon>
        <taxon>Streptosporangiales</taxon>
        <taxon>Streptosporangiaceae</taxon>
        <taxon>Streptosporangium</taxon>
    </lineage>
</organism>
<reference evidence="3" key="1">
    <citation type="journal article" date="2019" name="Int. J. Syst. Evol. Microbiol.">
        <title>The Global Catalogue of Microorganisms (GCM) 10K type strain sequencing project: providing services to taxonomists for standard genome sequencing and annotation.</title>
        <authorList>
            <consortium name="The Broad Institute Genomics Platform"/>
            <consortium name="The Broad Institute Genome Sequencing Center for Infectious Disease"/>
            <person name="Wu L."/>
            <person name="Ma J."/>
        </authorList>
    </citation>
    <scope>NUCLEOTIDE SEQUENCE [LARGE SCALE GENOMIC DNA]</scope>
    <source>
        <strain evidence="3">TBRC 7912</strain>
    </source>
</reference>
<sequence>MTSQNNDLPVYCYGQVPEGLATRTQLARDHRRRPAEGQVPRGRLFYHGNKHAPLNESEAAR</sequence>
<protein>
    <submittedName>
        <fullName evidence="2">Uncharacterized protein</fullName>
    </submittedName>
</protein>
<dbReference type="Proteomes" id="UP001595698">
    <property type="component" value="Unassembled WGS sequence"/>
</dbReference>
<evidence type="ECO:0000256" key="1">
    <source>
        <dbReference type="SAM" id="MobiDB-lite"/>
    </source>
</evidence>
<feature type="region of interest" description="Disordered" evidence="1">
    <location>
        <begin position="26"/>
        <end position="61"/>
    </location>
</feature>
<comment type="caution">
    <text evidence="2">The sequence shown here is derived from an EMBL/GenBank/DDBJ whole genome shotgun (WGS) entry which is preliminary data.</text>
</comment>
<gene>
    <name evidence="2" type="ORF">ACFOYY_21975</name>
</gene>
<evidence type="ECO:0000313" key="2">
    <source>
        <dbReference type="EMBL" id="MFC3982821.1"/>
    </source>
</evidence>
<evidence type="ECO:0000313" key="3">
    <source>
        <dbReference type="Proteomes" id="UP001595698"/>
    </source>
</evidence>
<dbReference type="EMBL" id="JBHSBC010000021">
    <property type="protein sequence ID" value="MFC3982821.1"/>
    <property type="molecule type" value="Genomic_DNA"/>
</dbReference>
<name>A0ABV8F4K9_9ACTN</name>
<proteinExistence type="predicted"/>
<accession>A0ABV8F4K9</accession>
<dbReference type="RefSeq" id="WP_386191414.1">
    <property type="nucleotide sequence ID" value="NZ_JBHSBC010000021.1"/>
</dbReference>